<evidence type="ECO:0000256" key="11">
    <source>
        <dbReference type="ARBA" id="ARBA00023225"/>
    </source>
</evidence>
<protein>
    <recommendedName>
        <fullName evidence="2 12">Flagellar biosynthetic protein FliP</fullName>
    </recommendedName>
</protein>
<dbReference type="PROSITE" id="PS01061">
    <property type="entry name" value="FLIP_2"/>
    <property type="match status" value="1"/>
</dbReference>
<dbReference type="GO" id="GO:0005886">
    <property type="term" value="C:plasma membrane"/>
    <property type="evidence" value="ECO:0007669"/>
    <property type="project" value="UniProtKB-SubCell"/>
</dbReference>
<evidence type="ECO:0000256" key="8">
    <source>
        <dbReference type="ARBA" id="ARBA00022989"/>
    </source>
</evidence>
<evidence type="ECO:0000313" key="14">
    <source>
        <dbReference type="Proteomes" id="UP000280861"/>
    </source>
</evidence>
<feature type="transmembrane region" description="Helical" evidence="12">
    <location>
        <begin position="250"/>
        <end position="273"/>
    </location>
</feature>
<evidence type="ECO:0000256" key="4">
    <source>
        <dbReference type="ARBA" id="ARBA00022475"/>
    </source>
</evidence>
<dbReference type="EMBL" id="UXAU01000019">
    <property type="protein sequence ID" value="VDC23752.1"/>
    <property type="molecule type" value="Genomic_DNA"/>
</dbReference>
<sequence>MTISTPLCRLGRPALLLIAVVLLATVLMWLGAAAGHAAPVAPVPPTDPAAPAGGNVNIDINGIDGAPSTTVLTLLGITLLSVAPALLLMMTSFTKIFVVLAMTRNALSLPSVPPNQVLAGLALFLSLFIMWPVVNQMNTEGIQPYLNGGIDFNAAASAALAPLQQFMLAHTREEDIALMTRAAGLENPATPEAVALQTLIPAFMISELRAAFIIGFVIFVPFLVIDLVVSSALMSMGMMMLPPVMISLPFKILLFVLVDGWGLIITALVQSYGGSG</sequence>
<feature type="transmembrane region" description="Helical" evidence="12">
    <location>
        <begin position="74"/>
        <end position="103"/>
    </location>
</feature>
<dbReference type="PANTHER" id="PTHR30587:SF0">
    <property type="entry name" value="FLAGELLAR BIOSYNTHETIC PROTEIN FLIP"/>
    <property type="match status" value="1"/>
</dbReference>
<keyword evidence="9 12" id="KW-0472">Membrane</keyword>
<dbReference type="InterPro" id="IPR005838">
    <property type="entry name" value="T3SS_IM_P"/>
</dbReference>
<accession>A0A3P5WRI7</accession>
<evidence type="ECO:0000256" key="7">
    <source>
        <dbReference type="ARBA" id="ARBA00022927"/>
    </source>
</evidence>
<organism evidence="13 14">
    <name type="scientific">Arthrobacter ulcerisalmonis</name>
    <dbReference type="NCBI Taxonomy" id="2483813"/>
    <lineage>
        <taxon>Bacteria</taxon>
        <taxon>Bacillati</taxon>
        <taxon>Actinomycetota</taxon>
        <taxon>Actinomycetes</taxon>
        <taxon>Micrococcales</taxon>
        <taxon>Micrococcaceae</taxon>
        <taxon>Arthrobacter</taxon>
    </lineage>
</organism>
<keyword evidence="4 12" id="KW-1003">Cell membrane</keyword>
<evidence type="ECO:0000256" key="6">
    <source>
        <dbReference type="ARBA" id="ARBA00022795"/>
    </source>
</evidence>
<dbReference type="NCBIfam" id="TIGR01103">
    <property type="entry name" value="fliP"/>
    <property type="match status" value="1"/>
</dbReference>
<gene>
    <name evidence="12 13" type="primary">fliP</name>
    <name evidence="13" type="ORF">PSET11_01206</name>
</gene>
<comment type="function">
    <text evidence="12">Plays a role in the flagellum-specific transport system.</text>
</comment>
<feature type="transmembrane region" description="Helical" evidence="12">
    <location>
        <begin position="115"/>
        <end position="134"/>
    </location>
</feature>
<dbReference type="NCBIfam" id="NF009438">
    <property type="entry name" value="PRK12797.1"/>
    <property type="match status" value="1"/>
</dbReference>
<evidence type="ECO:0000256" key="5">
    <source>
        <dbReference type="ARBA" id="ARBA00022692"/>
    </source>
</evidence>
<keyword evidence="13" id="KW-0966">Cell projection</keyword>
<evidence type="ECO:0000256" key="12">
    <source>
        <dbReference type="RuleBase" id="RU362069"/>
    </source>
</evidence>
<dbReference type="PANTHER" id="PTHR30587">
    <property type="entry name" value="FLAGELLAR BIOSYNTHETIC PROTEIN FLIP"/>
    <property type="match status" value="1"/>
</dbReference>
<comment type="similarity">
    <text evidence="1 12">Belongs to the FliP/MopC/SpaP family.</text>
</comment>
<keyword evidence="7 12" id="KW-0653">Protein transport</keyword>
<keyword evidence="5 12" id="KW-0812">Transmembrane</keyword>
<keyword evidence="3 12" id="KW-0813">Transport</keyword>
<dbReference type="Pfam" id="PF00813">
    <property type="entry name" value="FliP"/>
    <property type="match status" value="1"/>
</dbReference>
<proteinExistence type="inferred from homology"/>
<dbReference type="AlphaFoldDB" id="A0A3P5WRI7"/>
<dbReference type="Proteomes" id="UP000280861">
    <property type="component" value="Unassembled WGS sequence"/>
</dbReference>
<evidence type="ECO:0000256" key="2">
    <source>
        <dbReference type="ARBA" id="ARBA00021714"/>
    </source>
</evidence>
<keyword evidence="11 12" id="KW-1006">Bacterial flagellum protein export</keyword>
<comment type="subcellular location">
    <subcellularLocation>
        <location evidence="12">Cell membrane</location>
        <topology evidence="12">Multi-pass membrane protein</topology>
    </subcellularLocation>
    <subcellularLocation>
        <location evidence="12">Bacterial flagellum basal body</location>
    </subcellularLocation>
</comment>
<dbReference type="PRINTS" id="PR00951">
    <property type="entry name" value="FLGBIOSNFLIP"/>
</dbReference>
<dbReference type="GO" id="GO:0009425">
    <property type="term" value="C:bacterial-type flagellum basal body"/>
    <property type="evidence" value="ECO:0007669"/>
    <property type="project" value="UniProtKB-SubCell"/>
</dbReference>
<keyword evidence="10" id="KW-0975">Bacterial flagellum</keyword>
<dbReference type="GO" id="GO:0009306">
    <property type="term" value="P:protein secretion"/>
    <property type="evidence" value="ECO:0007669"/>
    <property type="project" value="UniProtKB-UniRule"/>
</dbReference>
<dbReference type="GO" id="GO:0044781">
    <property type="term" value="P:bacterial-type flagellum organization"/>
    <property type="evidence" value="ECO:0007669"/>
    <property type="project" value="UniProtKB-UniRule"/>
</dbReference>
<keyword evidence="13" id="KW-0969">Cilium</keyword>
<keyword evidence="8 12" id="KW-1133">Transmembrane helix</keyword>
<evidence type="ECO:0000256" key="10">
    <source>
        <dbReference type="ARBA" id="ARBA00023143"/>
    </source>
</evidence>
<evidence type="ECO:0000256" key="1">
    <source>
        <dbReference type="ARBA" id="ARBA00006257"/>
    </source>
</evidence>
<evidence type="ECO:0000256" key="3">
    <source>
        <dbReference type="ARBA" id="ARBA00022448"/>
    </source>
</evidence>
<name>A0A3P5WRI7_9MICC</name>
<evidence type="ECO:0000256" key="9">
    <source>
        <dbReference type="ARBA" id="ARBA00023136"/>
    </source>
</evidence>
<dbReference type="InterPro" id="IPR005837">
    <property type="entry name" value="FliP"/>
</dbReference>
<evidence type="ECO:0000313" key="13">
    <source>
        <dbReference type="EMBL" id="VDC23752.1"/>
    </source>
</evidence>
<dbReference type="PRINTS" id="PR01302">
    <property type="entry name" value="TYPE3IMPPROT"/>
</dbReference>
<reference evidence="13 14" key="1">
    <citation type="submission" date="2018-11" db="EMBL/GenBank/DDBJ databases">
        <authorList>
            <person name="Criscuolo A."/>
        </authorList>
    </citation>
    <scope>NUCLEOTIDE SEQUENCE [LARGE SCALE GENOMIC DNA]</scope>
    <source>
        <strain evidence="13">AT11b</strain>
    </source>
</reference>
<feature type="transmembrane region" description="Helical" evidence="12">
    <location>
        <begin position="210"/>
        <end position="229"/>
    </location>
</feature>
<keyword evidence="14" id="KW-1185">Reference proteome</keyword>
<keyword evidence="6 12" id="KW-1005">Bacterial flagellum biogenesis</keyword>
<keyword evidence="13" id="KW-0282">Flagellum</keyword>